<feature type="chain" id="PRO_5042185252" evidence="1">
    <location>
        <begin position="24"/>
        <end position="195"/>
    </location>
</feature>
<keyword evidence="4" id="KW-1185">Reference proteome</keyword>
<sequence length="195" mass="21358">MMKKLLAYLFTATVLCWGATASASLMGDEVLLSCMQSSGSPDPACEGNGEMPAIVGADVEYPDYFNFQNSISIDISAESIWVTFDNGPYCGWFTCDGQGYLDFWLTDLDWRHADGSLMDGEIVGINVITNMSGVLTDWGAHSVHFSLPETQVTNDMHLHIDLITRHGDVPEPETLAIFALALTGLGIFRRRKVPS</sequence>
<dbReference type="Pfam" id="PF07589">
    <property type="entry name" value="PEP-CTERM"/>
    <property type="match status" value="1"/>
</dbReference>
<dbReference type="RefSeq" id="WP_084692452.1">
    <property type="nucleotide sequence ID" value="NZ_CP059735.1"/>
</dbReference>
<dbReference type="EMBL" id="CP059735">
    <property type="protein sequence ID" value="WDE00702.1"/>
    <property type="molecule type" value="Genomic_DNA"/>
</dbReference>
<dbReference type="AlphaFoldDB" id="A0AAF0C303"/>
<accession>A0AAF0C303</accession>
<gene>
    <name evidence="3" type="ORF">SG35_008765</name>
</gene>
<evidence type="ECO:0000313" key="3">
    <source>
        <dbReference type="EMBL" id="WDE00702.1"/>
    </source>
</evidence>
<dbReference type="Proteomes" id="UP000032568">
    <property type="component" value="Chromosome"/>
</dbReference>
<reference evidence="3 4" key="1">
    <citation type="journal article" date="2015" name="Genome Announc.">
        <title>Draft Genome Sequences of Marine Isolates of Thalassomonas viridans and Thalassomonas actiniarum.</title>
        <authorList>
            <person name="Olonade I."/>
            <person name="van Zyl L.J."/>
            <person name="Trindade M."/>
        </authorList>
    </citation>
    <scope>NUCLEOTIDE SEQUENCE [LARGE SCALE GENOMIC DNA]</scope>
    <source>
        <strain evidence="3 4">A5K-106</strain>
    </source>
</reference>
<evidence type="ECO:0000313" key="4">
    <source>
        <dbReference type="Proteomes" id="UP000032568"/>
    </source>
</evidence>
<reference evidence="3 4" key="2">
    <citation type="journal article" date="2022" name="Mar. Drugs">
        <title>Bioassay-Guided Fractionation Leads to the Detection of Cholic Acid Generated by the Rare Thalassomonas sp.</title>
        <authorList>
            <person name="Pheiffer F."/>
            <person name="Schneider Y.K."/>
            <person name="Hansen E.H."/>
            <person name="Andersen J.H."/>
            <person name="Isaksson J."/>
            <person name="Busche T."/>
            <person name="R C."/>
            <person name="Kalinowski J."/>
            <person name="Zyl L.V."/>
            <person name="Trindade M."/>
        </authorList>
    </citation>
    <scope>NUCLEOTIDE SEQUENCE [LARGE SCALE GENOMIC DNA]</scope>
    <source>
        <strain evidence="3 4">A5K-106</strain>
    </source>
</reference>
<keyword evidence="1" id="KW-0732">Signal</keyword>
<dbReference type="InterPro" id="IPR013424">
    <property type="entry name" value="Ice-binding_C"/>
</dbReference>
<evidence type="ECO:0000256" key="1">
    <source>
        <dbReference type="SAM" id="SignalP"/>
    </source>
</evidence>
<proteinExistence type="predicted"/>
<feature type="domain" description="Ice-binding protein C-terminal" evidence="2">
    <location>
        <begin position="168"/>
        <end position="191"/>
    </location>
</feature>
<evidence type="ECO:0000259" key="2">
    <source>
        <dbReference type="Pfam" id="PF07589"/>
    </source>
</evidence>
<feature type="signal peptide" evidence="1">
    <location>
        <begin position="1"/>
        <end position="23"/>
    </location>
</feature>
<protein>
    <submittedName>
        <fullName evidence="3">PEP-CTERM sorting domain-containing protein</fullName>
    </submittedName>
</protein>
<organism evidence="3 4">
    <name type="scientific">Thalassomonas actiniarum</name>
    <dbReference type="NCBI Taxonomy" id="485447"/>
    <lineage>
        <taxon>Bacteria</taxon>
        <taxon>Pseudomonadati</taxon>
        <taxon>Pseudomonadota</taxon>
        <taxon>Gammaproteobacteria</taxon>
        <taxon>Alteromonadales</taxon>
        <taxon>Colwelliaceae</taxon>
        <taxon>Thalassomonas</taxon>
    </lineage>
</organism>
<dbReference type="NCBIfam" id="TIGR02595">
    <property type="entry name" value="PEP_CTERM"/>
    <property type="match status" value="1"/>
</dbReference>
<dbReference type="KEGG" id="tact:SG35_008765"/>
<name>A0AAF0C303_9GAMM</name>